<accession>A0ACC2A9Q5</accession>
<evidence type="ECO:0000313" key="1">
    <source>
        <dbReference type="EMBL" id="KAJ7514268.1"/>
    </source>
</evidence>
<comment type="caution">
    <text evidence="1">The sequence shown here is derived from an EMBL/GenBank/DDBJ whole genome shotgun (WGS) entry which is preliminary data.</text>
</comment>
<name>A0ACC2A9Q5_DIPCM</name>
<reference evidence="2" key="1">
    <citation type="journal article" date="2024" name="Proc. Natl. Acad. Sci. U.S.A.">
        <title>Extraordinary preservation of gene collinearity over three hundred million years revealed in homosporous lycophytes.</title>
        <authorList>
            <person name="Li C."/>
            <person name="Wickell D."/>
            <person name="Kuo L.Y."/>
            <person name="Chen X."/>
            <person name="Nie B."/>
            <person name="Liao X."/>
            <person name="Peng D."/>
            <person name="Ji J."/>
            <person name="Jenkins J."/>
            <person name="Williams M."/>
            <person name="Shu S."/>
            <person name="Plott C."/>
            <person name="Barry K."/>
            <person name="Rajasekar S."/>
            <person name="Grimwood J."/>
            <person name="Han X."/>
            <person name="Sun S."/>
            <person name="Hou Z."/>
            <person name="He W."/>
            <person name="Dai G."/>
            <person name="Sun C."/>
            <person name="Schmutz J."/>
            <person name="Leebens-Mack J.H."/>
            <person name="Li F.W."/>
            <person name="Wang L."/>
        </authorList>
    </citation>
    <scope>NUCLEOTIDE SEQUENCE [LARGE SCALE GENOMIC DNA]</scope>
    <source>
        <strain evidence="2">cv. PW_Plant_1</strain>
    </source>
</reference>
<protein>
    <submittedName>
        <fullName evidence="1">Uncharacterized protein</fullName>
    </submittedName>
</protein>
<gene>
    <name evidence="1" type="ORF">O6H91_23G036000</name>
</gene>
<dbReference type="EMBL" id="CM055114">
    <property type="protein sequence ID" value="KAJ7514268.1"/>
    <property type="molecule type" value="Genomic_DNA"/>
</dbReference>
<evidence type="ECO:0000313" key="2">
    <source>
        <dbReference type="Proteomes" id="UP001162992"/>
    </source>
</evidence>
<dbReference type="Proteomes" id="UP001162992">
    <property type="component" value="Chromosome 23"/>
</dbReference>
<organism evidence="1 2">
    <name type="scientific">Diphasiastrum complanatum</name>
    <name type="common">Issler's clubmoss</name>
    <name type="synonym">Lycopodium complanatum</name>
    <dbReference type="NCBI Taxonomy" id="34168"/>
    <lineage>
        <taxon>Eukaryota</taxon>
        <taxon>Viridiplantae</taxon>
        <taxon>Streptophyta</taxon>
        <taxon>Embryophyta</taxon>
        <taxon>Tracheophyta</taxon>
        <taxon>Lycopodiopsida</taxon>
        <taxon>Lycopodiales</taxon>
        <taxon>Lycopodiaceae</taxon>
        <taxon>Lycopodioideae</taxon>
        <taxon>Diphasiastrum</taxon>
    </lineage>
</organism>
<sequence>MMLPLEMSLQLIGRTAAVWCSAAAGGFCSLTQLAAPNKNAKGQKGHPCLQAPWRNGLSRKKSDMCGCTLYKPPLNSAAFSASPIRAPAESKKDNSWAESLQKKFAGSKAVRFQQKGNLVMMELKAEKGSTARMLLPQGLITSYKPSMWHGGFEEMLHIETSEVDGVPKAEGGIGLNFSYADGEPGSILSESSQIWELEDILEEPSGTVQVMLMCRIPGCGKQGHDVLSLHYIVTLSQTMLASAIAVSNIGRSTMKFTGSVFSYVALSDIEGTYVVGLKGCRYSSVPTASESTKKYNIFHAIGQIWSDKINKNQNKLEDISFSSQQLGTDHATFVPRGMNDLMDWAVEKEDYAGLSDGMKRLYMMLNDSCMLLDRGKRRSLVFRRVGFSDLWLCNPGRKSGKRDWDKIACIGPASAHQPVVLEPGQEWRAAQVIQNLNA</sequence>
<proteinExistence type="predicted"/>
<keyword evidence="2" id="KW-1185">Reference proteome</keyword>